<evidence type="ECO:0000259" key="14">
    <source>
        <dbReference type="PROSITE" id="PS51787"/>
    </source>
</evidence>
<dbReference type="InterPro" id="IPR015947">
    <property type="entry name" value="PUA-like_sf"/>
</dbReference>
<dbReference type="FunFam" id="2.170.150.20:FF:000005">
    <property type="entry name" value="Blast:Protein cereblon homolog"/>
    <property type="match status" value="1"/>
</dbReference>
<dbReference type="Pfam" id="PF02190">
    <property type="entry name" value="LON_substr_bdg"/>
    <property type="match status" value="1"/>
</dbReference>
<dbReference type="UniPathway" id="UPA00143"/>
<feature type="compositionally biased region" description="Acidic residues" evidence="13">
    <location>
        <begin position="63"/>
        <end position="73"/>
    </location>
</feature>
<evidence type="ECO:0000256" key="6">
    <source>
        <dbReference type="ARBA" id="ARBA00022786"/>
    </source>
</evidence>
<evidence type="ECO:0000256" key="13">
    <source>
        <dbReference type="SAM" id="MobiDB-lite"/>
    </source>
</evidence>
<reference evidence="16" key="1">
    <citation type="submission" date="2020-07" db="EMBL/GenBank/DDBJ databases">
        <title>The High-quality genome of the commercially important snow crab, Chionoecetes opilio.</title>
        <authorList>
            <person name="Jeong J.-H."/>
            <person name="Ryu S."/>
        </authorList>
    </citation>
    <scope>NUCLEOTIDE SEQUENCE</scope>
    <source>
        <strain evidence="16">MADBK_172401_WGS</strain>
        <tissue evidence="16">Digestive gland</tissue>
    </source>
</reference>
<evidence type="ECO:0000256" key="11">
    <source>
        <dbReference type="ARBA" id="ARBA00046075"/>
    </source>
</evidence>
<dbReference type="CDD" id="cd15777">
    <property type="entry name" value="CRBN_C_like"/>
    <property type="match status" value="1"/>
</dbReference>
<dbReference type="PANTHER" id="PTHR46732:SF8">
    <property type="entry name" value="ATP-DEPENDENT PROTEASE LA (LON) DOMAIN PROTEIN"/>
    <property type="match status" value="1"/>
</dbReference>
<dbReference type="InterPro" id="IPR004910">
    <property type="entry name" value="Yippee/Mis18/Cereblon"/>
</dbReference>
<evidence type="ECO:0000256" key="2">
    <source>
        <dbReference type="ARBA" id="ARBA00004906"/>
    </source>
</evidence>
<dbReference type="SUPFAM" id="SSF88697">
    <property type="entry name" value="PUA domain-like"/>
    <property type="match status" value="1"/>
</dbReference>
<evidence type="ECO:0000256" key="1">
    <source>
        <dbReference type="ARBA" id="ARBA00004123"/>
    </source>
</evidence>
<evidence type="ECO:0000256" key="3">
    <source>
        <dbReference type="ARBA" id="ARBA00005293"/>
    </source>
</evidence>
<sequence>MDASEPPQSISDRTEIGDAVPRSATARKRRKHSAAKGPPPSLHTTVLRVVLRCSMDDRPDRRDEDDEEEEMDDGIPVMEHLMRLEDLFPVHLAVYPGRQEEDEELYDLQDSPSEESEGDATAEMYDTTLPSRHEYLGETEELRGRTVQEENEYISLPLLQHSSLMNLVLVPTQTLPLSIFQPIMVSMLRSVILKDRTFGIVHSKASQDGQLPELAKYGTTAEIYEYQGEEVTPSMSIKAKGRQRFKVVSTHRESTGLTVAKVQILPEIQMGSPFEMMRLRSLDKLTLPSHEDATERRAHKRDLDSVRTSNCWRVRRRNAWLTSWPLWVYNQYDDLLLVQKLVNELMDNTMIKPAAVTLPRDPQELSHWAAINLPLDNSHRLFLLSLNTPTQRLKYILSVLTKCKKLTCVHCGSVIGDYADIFSMSVEGPQGTFVNPGGYVHEMLTLTKAGNLTYNPRRSTEHSWFPGYAWTIASCSSCLLHIGWKFTATTRKLKPQKFYGLTRSAVKAKLVGDEEDVEEEPLHII</sequence>
<comment type="subcellular location">
    <subcellularLocation>
        <location evidence="1">Nucleus</location>
    </subcellularLocation>
</comment>
<dbReference type="InterPro" id="IPR046336">
    <property type="entry name" value="Lon_prtase_N_sf"/>
</dbReference>
<feature type="domain" description="CULT" evidence="15">
    <location>
        <begin position="403"/>
        <end position="510"/>
    </location>
</feature>
<dbReference type="PROSITE" id="PS51788">
    <property type="entry name" value="CULT"/>
    <property type="match status" value="1"/>
</dbReference>
<feature type="compositionally biased region" description="Basic residues" evidence="13">
    <location>
        <begin position="25"/>
        <end position="34"/>
    </location>
</feature>
<keyword evidence="5" id="KW-0479">Metal-binding</keyword>
<proteinExistence type="inferred from homology"/>
<dbReference type="AlphaFoldDB" id="A0A8J4YQA8"/>
<evidence type="ECO:0000256" key="9">
    <source>
        <dbReference type="ARBA" id="ARBA00023242"/>
    </source>
</evidence>
<keyword evidence="8" id="KW-0832">Ubl conjugation</keyword>
<accession>A0A8J4YQA8</accession>
<evidence type="ECO:0000313" key="17">
    <source>
        <dbReference type="Proteomes" id="UP000770661"/>
    </source>
</evidence>
<dbReference type="Proteomes" id="UP000770661">
    <property type="component" value="Unassembled WGS sequence"/>
</dbReference>
<evidence type="ECO:0000313" key="16">
    <source>
        <dbReference type="EMBL" id="KAG0728471.1"/>
    </source>
</evidence>
<gene>
    <name evidence="16" type="primary">CRBN</name>
    <name evidence="16" type="ORF">GWK47_032396</name>
</gene>
<evidence type="ECO:0000256" key="7">
    <source>
        <dbReference type="ARBA" id="ARBA00022833"/>
    </source>
</evidence>
<feature type="region of interest" description="Disordered" evidence="13">
    <location>
        <begin position="1"/>
        <end position="74"/>
    </location>
</feature>
<organism evidence="16 17">
    <name type="scientific">Chionoecetes opilio</name>
    <name type="common">Atlantic snow crab</name>
    <name type="synonym">Cancer opilio</name>
    <dbReference type="NCBI Taxonomy" id="41210"/>
    <lineage>
        <taxon>Eukaryota</taxon>
        <taxon>Metazoa</taxon>
        <taxon>Ecdysozoa</taxon>
        <taxon>Arthropoda</taxon>
        <taxon>Crustacea</taxon>
        <taxon>Multicrustacea</taxon>
        <taxon>Malacostraca</taxon>
        <taxon>Eumalacostraca</taxon>
        <taxon>Eucarida</taxon>
        <taxon>Decapoda</taxon>
        <taxon>Pleocyemata</taxon>
        <taxon>Brachyura</taxon>
        <taxon>Eubrachyura</taxon>
        <taxon>Majoidea</taxon>
        <taxon>Majidae</taxon>
        <taxon>Chionoecetes</taxon>
    </lineage>
</organism>
<dbReference type="PANTHER" id="PTHR46732">
    <property type="entry name" value="ATP-DEPENDENT PROTEASE LA (LON) DOMAIN PROTEIN"/>
    <property type="match status" value="1"/>
</dbReference>
<feature type="domain" description="Lon N-terminal" evidence="14">
    <location>
        <begin position="156"/>
        <end position="404"/>
    </location>
</feature>
<evidence type="ECO:0000256" key="5">
    <source>
        <dbReference type="ARBA" id="ARBA00022723"/>
    </source>
</evidence>
<comment type="caution">
    <text evidence="16">The sequence shown here is derived from an EMBL/GenBank/DDBJ whole genome shotgun (WGS) entry which is preliminary data.</text>
</comment>
<dbReference type="OrthoDB" id="267517at2759"/>
<dbReference type="InterPro" id="IPR003111">
    <property type="entry name" value="Lon_prtase_N"/>
</dbReference>
<keyword evidence="9" id="KW-0539">Nucleus</keyword>
<dbReference type="InterPro" id="IPR034750">
    <property type="entry name" value="CULT"/>
</dbReference>
<comment type="similarity">
    <text evidence="3">Belongs to the CRBN family.</text>
</comment>
<evidence type="ECO:0000256" key="4">
    <source>
        <dbReference type="ARBA" id="ARBA00014394"/>
    </source>
</evidence>
<feature type="compositionally biased region" description="Acidic residues" evidence="13">
    <location>
        <begin position="101"/>
        <end position="120"/>
    </location>
</feature>
<comment type="pathway">
    <text evidence="2">Protein modification; protein ubiquitination.</text>
</comment>
<keyword evidence="7" id="KW-0862">Zinc</keyword>
<protein>
    <recommendedName>
        <fullName evidence="4">Protein cereblon</fullName>
    </recommendedName>
    <alternativeName>
        <fullName evidence="10">Protein ohgata</fullName>
    </alternativeName>
</protein>
<name>A0A8J4YQA8_CHIOP</name>
<feature type="region of interest" description="Disordered" evidence="13">
    <location>
        <begin position="101"/>
        <end position="121"/>
    </location>
</feature>
<keyword evidence="6" id="KW-0833">Ubl conjugation pathway</keyword>
<evidence type="ECO:0000256" key="10">
    <source>
        <dbReference type="ARBA" id="ARBA00030079"/>
    </source>
</evidence>
<evidence type="ECO:0000259" key="15">
    <source>
        <dbReference type="PROSITE" id="PS51788"/>
    </source>
</evidence>
<comment type="function">
    <text evidence="11">Substrate recognition component of a DCX (DDB1-CUL4-X-box) E3 protein ligase complex that mediates the ubiquitination and subsequent proteasomal degradation of target proteins. Has an essential role in mediating growth by negatively regulating insulin signaling. It also has a role in maintaining presynaptic function in the neuromuscular junction synapses of third-instar larvae.</text>
</comment>
<dbReference type="GO" id="GO:0005634">
    <property type="term" value="C:nucleus"/>
    <property type="evidence" value="ECO:0007669"/>
    <property type="project" value="UniProtKB-SubCell"/>
</dbReference>
<dbReference type="Gene3D" id="2.170.150.20">
    <property type="entry name" value="Peptide methionine sulfoxide reductase"/>
    <property type="match status" value="1"/>
</dbReference>
<evidence type="ECO:0000256" key="8">
    <source>
        <dbReference type="ARBA" id="ARBA00022843"/>
    </source>
</evidence>
<dbReference type="Gene3D" id="1.20.58.1480">
    <property type="match status" value="1"/>
</dbReference>
<feature type="compositionally biased region" description="Polar residues" evidence="13">
    <location>
        <begin position="1"/>
        <end position="11"/>
    </location>
</feature>
<dbReference type="PROSITE" id="PS51787">
    <property type="entry name" value="LON_N"/>
    <property type="match status" value="1"/>
</dbReference>
<dbReference type="GO" id="GO:0016567">
    <property type="term" value="P:protein ubiquitination"/>
    <property type="evidence" value="ECO:0007669"/>
    <property type="project" value="UniProtKB-UniPathway"/>
</dbReference>
<dbReference type="EMBL" id="JACEEZ010002164">
    <property type="protein sequence ID" value="KAG0728471.1"/>
    <property type="molecule type" value="Genomic_DNA"/>
</dbReference>
<dbReference type="GO" id="GO:0046872">
    <property type="term" value="F:metal ion binding"/>
    <property type="evidence" value="ECO:0007669"/>
    <property type="project" value="UniProtKB-KW"/>
</dbReference>
<dbReference type="SMART" id="SM00464">
    <property type="entry name" value="LON"/>
    <property type="match status" value="1"/>
</dbReference>
<dbReference type="Pfam" id="PF03226">
    <property type="entry name" value="Yippee-Mis18"/>
    <property type="match status" value="1"/>
</dbReference>
<evidence type="ECO:0000256" key="12">
    <source>
        <dbReference type="ARBA" id="ARBA00046796"/>
    </source>
</evidence>
<keyword evidence="17" id="KW-1185">Reference proteome</keyword>
<dbReference type="Gene3D" id="2.30.130.40">
    <property type="entry name" value="LON domain-like"/>
    <property type="match status" value="1"/>
</dbReference>
<comment type="subunit">
    <text evidence="12">Likely a component of a DCX (DDB1-CUL4-X-box) protein ligase complex. May interact with pic/DDB1.</text>
</comment>